<dbReference type="Pfam" id="PF14300">
    <property type="entry name" value="DMP19"/>
    <property type="match status" value="1"/>
</dbReference>
<dbReference type="Proteomes" id="UP001147700">
    <property type="component" value="Unassembled WGS sequence"/>
</dbReference>
<dbReference type="Gene3D" id="1.20.1420.60">
    <property type="match status" value="1"/>
</dbReference>
<reference evidence="2" key="1">
    <citation type="submission" date="2022-10" db="EMBL/GenBank/DDBJ databases">
        <title>The WGS of Solirubrobacter sp. CPCC 204708.</title>
        <authorList>
            <person name="Jiang Z."/>
        </authorList>
    </citation>
    <scope>NUCLEOTIDE SEQUENCE</scope>
    <source>
        <strain evidence="2">CPCC 204708</strain>
    </source>
</reference>
<evidence type="ECO:0000313" key="3">
    <source>
        <dbReference type="Proteomes" id="UP001147700"/>
    </source>
</evidence>
<proteinExistence type="predicted"/>
<dbReference type="EMBL" id="JAPCID010000080">
    <property type="protein sequence ID" value="MDA0142256.1"/>
    <property type="molecule type" value="Genomic_DNA"/>
</dbReference>
<accession>A0ABT4RUJ5</accession>
<comment type="caution">
    <text evidence="2">The sequence shown here is derived from an EMBL/GenBank/DDBJ whole genome shotgun (WGS) entry which is preliminary data.</text>
</comment>
<evidence type="ECO:0000313" key="2">
    <source>
        <dbReference type="EMBL" id="MDA0142256.1"/>
    </source>
</evidence>
<feature type="domain" description="DNA mimic protein DMP19 C-terminal" evidence="1">
    <location>
        <begin position="39"/>
        <end position="154"/>
    </location>
</feature>
<dbReference type="RefSeq" id="WP_202958606.1">
    <property type="nucleotide sequence ID" value="NZ_JAPCID010000080.1"/>
</dbReference>
<keyword evidence="3" id="KW-1185">Reference proteome</keyword>
<dbReference type="InterPro" id="IPR025402">
    <property type="entry name" value="DMP19_C"/>
</dbReference>
<name>A0ABT4RUJ5_9ACTN</name>
<evidence type="ECO:0000259" key="1">
    <source>
        <dbReference type="Pfam" id="PF14300"/>
    </source>
</evidence>
<organism evidence="2 3">
    <name type="scientific">Solirubrobacter deserti</name>
    <dbReference type="NCBI Taxonomy" id="2282478"/>
    <lineage>
        <taxon>Bacteria</taxon>
        <taxon>Bacillati</taxon>
        <taxon>Actinomycetota</taxon>
        <taxon>Thermoleophilia</taxon>
        <taxon>Solirubrobacterales</taxon>
        <taxon>Solirubrobacteraceae</taxon>
        <taxon>Solirubrobacter</taxon>
    </lineage>
</organism>
<protein>
    <submittedName>
        <fullName evidence="2">DUF4375 domain-containing protein</fullName>
    </submittedName>
</protein>
<sequence>MSPPGHPSASPEDVARIHDHYRRLVERVGEPEREPLFLEALSAGEQALYVLIAACEQIQLGGFEQLFVVAPALAPLAPDAAALVKARRFQRLFEQANAVAFDEPPRKRASSEFRRMVRAVESSGERLTALDEAFDGLMADAHERIETHLVRYAESVPHEFKGLGER</sequence>
<gene>
    <name evidence="2" type="ORF">OJ962_32530</name>
</gene>